<name>A0ACB7FLF5_NIBAL</name>
<evidence type="ECO:0000313" key="1">
    <source>
        <dbReference type="EMBL" id="KAG8014880.1"/>
    </source>
</evidence>
<comment type="caution">
    <text evidence="1">The sequence shown here is derived from an EMBL/GenBank/DDBJ whole genome shotgun (WGS) entry which is preliminary data.</text>
</comment>
<gene>
    <name evidence="1" type="ORF">GBF38_003568</name>
</gene>
<dbReference type="EMBL" id="CM024789">
    <property type="protein sequence ID" value="KAG8014880.1"/>
    <property type="molecule type" value="Genomic_DNA"/>
</dbReference>
<reference evidence="1" key="1">
    <citation type="submission" date="2020-04" db="EMBL/GenBank/DDBJ databases">
        <title>A chromosome-scale assembly and high-density genetic map of the yellow drum (Nibea albiflora) genome.</title>
        <authorList>
            <person name="Xu D."/>
            <person name="Zhang W."/>
            <person name="Chen R."/>
            <person name="Tan P."/>
            <person name="Wang L."/>
            <person name="Song H."/>
            <person name="Tian L."/>
            <person name="Zhu Q."/>
            <person name="Wang B."/>
        </authorList>
    </citation>
    <scope>NUCLEOTIDE SEQUENCE</scope>
    <source>
        <strain evidence="1">ZJHYS-2018</strain>
    </source>
</reference>
<sequence length="345" mass="36988">MPQNGLNYGGRRRGARGDTCKADSHVPGAALVNGAVVHNGCPAAATRIRGSAPAGSPNGTKAQCMVNGYINNGYKGKSRKAPLPRTPRKQGSMISAVTDASAAARVSSAFPGGISVNGPTSPGTTSTAAAAALPCNSDQMAPEPSPSAPAKNQRRWKRIRHEKRPVCTLLPPPPVMPPQVEDWESEIQEVTLTDWEKESFGIRPYGPEDVIHFSLRCLTLNKQRDTPNLPVTANYRPAVHHRRPLRWSCYSIPTEPGQFADADDAAAGAQLQAALSMVSPTMKALVDAVWAVWSIGASIYDYIHTSAMEERIHTLEDVVTIHQCVIGLLSAGVVVLLTYIVFKKL</sequence>
<evidence type="ECO:0000313" key="2">
    <source>
        <dbReference type="Proteomes" id="UP000805704"/>
    </source>
</evidence>
<proteinExistence type="predicted"/>
<keyword evidence="2" id="KW-1185">Reference proteome</keyword>
<organism evidence="1 2">
    <name type="scientific">Nibea albiflora</name>
    <name type="common">Yellow drum</name>
    <name type="synonym">Corvina albiflora</name>
    <dbReference type="NCBI Taxonomy" id="240163"/>
    <lineage>
        <taxon>Eukaryota</taxon>
        <taxon>Metazoa</taxon>
        <taxon>Chordata</taxon>
        <taxon>Craniata</taxon>
        <taxon>Vertebrata</taxon>
        <taxon>Euteleostomi</taxon>
        <taxon>Actinopterygii</taxon>
        <taxon>Neopterygii</taxon>
        <taxon>Teleostei</taxon>
        <taxon>Neoteleostei</taxon>
        <taxon>Acanthomorphata</taxon>
        <taxon>Eupercaria</taxon>
        <taxon>Sciaenidae</taxon>
        <taxon>Nibea</taxon>
    </lineage>
</organism>
<protein>
    <submittedName>
        <fullName evidence="1">Uncharacterized protein</fullName>
    </submittedName>
</protein>
<accession>A0ACB7FLF5</accession>
<dbReference type="Proteomes" id="UP000805704">
    <property type="component" value="Chromosome 1"/>
</dbReference>